<evidence type="ECO:0000313" key="1">
    <source>
        <dbReference type="EMBL" id="DAF45115.1"/>
    </source>
</evidence>
<accession>A0A8S5S2S0</accession>
<sequence>MLDTQINMYSVDTGHFYSNHEKYLHEMNCKYRRERNYVNNMLPKLEEELVTQGYNKDDFSDWKRCTVEDYYEQENDSVKEYMKWCLIIKHKREKANLSKEKLLNLLSNKTIQKENLSNKIEYCKSHNIPYNKKIELRELRKDELNDNNIISVFESSLTRIIGIKKDELTDILIVVQVYYFDVFKDLSFYGFIYNGEKYRYFTSSAGQIRKKKAVFIKESVWNEVEKTVMCGLTIDKINTKGGNNVNKHLAYMALANSATDQWNDFDIDRCIVVDDFETNVPGEFDFIDETDYSIERKTGTVPITHTDGAGMILPSVMTKNTMFRAPWVKGLLGVFDFKKFIEVNNCSPIITDIYGQDHDVIAEDIRIIFTKSQFKMYKFYDSWDEYKTYFKQYHCQAGRCNTEEDRIKNAKINYQMLQTLTNVTDEEIDLLTKKSVERITNICNSVDTMKDILGITPYNTNMTAFQKAVKIYPALLNDTYAKDVIREVKNSLLKKYRSGKLEVNGKYTFLLPDYYAACEYWFGHIDTPKGLLADKEVFCWLFKQYDKLDCLRSPHLYKEHAIRFNVANKVYEERVNKIREWFTTNAVYTSTYDLISKILQFDVDGDKSLVVADPDFVRIAERNMNGIVPLYYNMRKAEPRILNNQSIYEGLNAAFTGGNIGIYSNNISKIWNNDVFINGTDEEKEHATNCVKRLCCQNNFVIDYAKTLYKPEFPETIGEEIKEFTNQKLPAFFEYAKDKEKSQVDDRNDSFVNKLYSRIPNKSINTRGMKLGELKYKDMMKNPDIVCSEEVSDLYDELNKKYRYMVNMKDEYIDNLHYVACFIRNQFAELGYSEEMIADMLIQYLYGGEKRAKQLFWFCYGQYAVNNLENNTKVRKTKLIQCIDCSEWFEVDIKDTKACRCKDCQLEEKRRLDREYRRKKRMSI</sequence>
<proteinExistence type="predicted"/>
<organism evidence="1">
    <name type="scientific">Siphoviridae sp. ctCIv11</name>
    <dbReference type="NCBI Taxonomy" id="2827806"/>
    <lineage>
        <taxon>Viruses</taxon>
        <taxon>Duplodnaviria</taxon>
        <taxon>Heunggongvirae</taxon>
        <taxon>Uroviricota</taxon>
        <taxon>Caudoviricetes</taxon>
    </lineage>
</organism>
<reference evidence="1" key="1">
    <citation type="journal article" date="2021" name="Proc. Natl. Acad. Sci. U.S.A.">
        <title>A Catalog of Tens of Thousands of Viruses from Human Metagenomes Reveals Hidden Associations with Chronic Diseases.</title>
        <authorList>
            <person name="Tisza M.J."/>
            <person name="Buck C.B."/>
        </authorList>
    </citation>
    <scope>NUCLEOTIDE SEQUENCE</scope>
    <source>
        <strain evidence="1">CtCIv11</strain>
    </source>
</reference>
<name>A0A8S5S2S0_9CAUD</name>
<dbReference type="EMBL" id="BK032513">
    <property type="protein sequence ID" value="DAF45115.1"/>
    <property type="molecule type" value="Genomic_DNA"/>
</dbReference>
<protein>
    <submittedName>
        <fullName evidence="1">RNA dependent RNA polymerase</fullName>
    </submittedName>
</protein>